<proteinExistence type="predicted"/>
<dbReference type="SUPFAM" id="SSF53098">
    <property type="entry name" value="Ribonuclease H-like"/>
    <property type="match status" value="1"/>
</dbReference>
<dbReference type="Pfam" id="PF13384">
    <property type="entry name" value="HTH_23"/>
    <property type="match status" value="1"/>
</dbReference>
<dbReference type="Proteomes" id="UP000024329">
    <property type="component" value="Unassembled WGS sequence"/>
</dbReference>
<keyword evidence="2" id="KW-0255">Endonuclease</keyword>
<evidence type="ECO:0000313" key="2">
    <source>
        <dbReference type="EMBL" id="EZP80234.1"/>
    </source>
</evidence>
<dbReference type="PANTHER" id="PTHR30347">
    <property type="entry name" value="POTASSIUM CHANNEL RELATED"/>
    <property type="match status" value="1"/>
</dbReference>
<dbReference type="NCBIfam" id="NF033545">
    <property type="entry name" value="transpos_IS630"/>
    <property type="match status" value="1"/>
</dbReference>
<dbReference type="InterPro" id="IPR052702">
    <property type="entry name" value="MscS-like_channel"/>
</dbReference>
<dbReference type="InterPro" id="IPR047655">
    <property type="entry name" value="Transpos_IS630-like"/>
</dbReference>
<dbReference type="InterPro" id="IPR009057">
    <property type="entry name" value="Homeodomain-like_sf"/>
</dbReference>
<dbReference type="RefSeq" id="WP_036527512.1">
    <property type="nucleotide sequence ID" value="NZ_JFYZ01000018.1"/>
</dbReference>
<dbReference type="Gene3D" id="3.30.420.10">
    <property type="entry name" value="Ribonuclease H-like superfamily/Ribonuclease H"/>
    <property type="match status" value="1"/>
</dbReference>
<dbReference type="PATRIC" id="fig|158500.4.peg.3725"/>
<dbReference type="PANTHER" id="PTHR30347:SF1">
    <property type="entry name" value="MECHANOSENSITIVE CHANNEL MSCK"/>
    <property type="match status" value="1"/>
</dbReference>
<dbReference type="Pfam" id="PF13358">
    <property type="entry name" value="DDE_3"/>
    <property type="match status" value="1"/>
</dbReference>
<name>A0A031JTM2_9SPHN</name>
<comment type="caution">
    <text evidence="2">The sequence shown here is derived from an EMBL/GenBank/DDBJ whole genome shotgun (WGS) entry which is preliminary data.</text>
</comment>
<dbReference type="GO" id="GO:0004519">
    <property type="term" value="F:endonuclease activity"/>
    <property type="evidence" value="ECO:0007669"/>
    <property type="project" value="UniProtKB-KW"/>
</dbReference>
<dbReference type="InterPro" id="IPR038717">
    <property type="entry name" value="Tc1-like_DDE_dom"/>
</dbReference>
<dbReference type="AlphaFoldDB" id="A0A031JTM2"/>
<accession>A0A031JTM2</accession>
<feature type="domain" description="Tc1-like transposase DDE" evidence="1">
    <location>
        <begin position="174"/>
        <end position="317"/>
    </location>
</feature>
<keyword evidence="2" id="KW-0540">Nuclease</keyword>
<dbReference type="EMBL" id="JFYZ01000018">
    <property type="protein sequence ID" value="EZP80234.1"/>
    <property type="molecule type" value="Genomic_DNA"/>
</dbReference>
<dbReference type="GO" id="GO:0003676">
    <property type="term" value="F:nucleic acid binding"/>
    <property type="evidence" value="ECO:0007669"/>
    <property type="project" value="InterPro"/>
</dbReference>
<evidence type="ECO:0000259" key="1">
    <source>
        <dbReference type="Pfam" id="PF13358"/>
    </source>
</evidence>
<evidence type="ECO:0000313" key="3">
    <source>
        <dbReference type="Proteomes" id="UP000024329"/>
    </source>
</evidence>
<dbReference type="SUPFAM" id="SSF46689">
    <property type="entry name" value="Homeodomain-like"/>
    <property type="match status" value="1"/>
</dbReference>
<gene>
    <name evidence="2" type="ORF">BV97_03649</name>
</gene>
<dbReference type="InterPro" id="IPR012337">
    <property type="entry name" value="RNaseH-like_sf"/>
</dbReference>
<protein>
    <submittedName>
        <fullName evidence="2">Endonuclease DDE</fullName>
    </submittedName>
</protein>
<sequence length="359" mass="40449">MRTGIEIEVTAPDTKRLEAIVAARGSPQKHVWRARIILLTACGLGTQAIMMATGKSKTCVWRWQERFMAEGVDGLLRDKTRPPGIAPLDAALVDKVVKLTLETPGHEATHWTVRAMAKAVGIAASSVVKIWHDHGLAPHRWRSFKLSNDKAFAEKLHDVVGLYVSPPAHAIVLSVDEKSQIQALDRTQPGLPLKRGRGATMTHDYKRNGTTTLFAALNVLDGSVIGRNMQRHRHQEFIRFLNTIEAQMPADKAIHVILDNYATHKQPKVRAWLARHPRWTFHFVPTSCSWLNAVEGFFAKLTRRRLKNGVFHSVVDLQAAINRFIKEHNEDPRPFIWKADPNEIIAAVRRGHQVLESIH</sequence>
<organism evidence="2 3">
    <name type="scientific">Novosphingobium resinovorum</name>
    <dbReference type="NCBI Taxonomy" id="158500"/>
    <lineage>
        <taxon>Bacteria</taxon>
        <taxon>Pseudomonadati</taxon>
        <taxon>Pseudomonadota</taxon>
        <taxon>Alphaproteobacteria</taxon>
        <taxon>Sphingomonadales</taxon>
        <taxon>Sphingomonadaceae</taxon>
        <taxon>Novosphingobium</taxon>
    </lineage>
</organism>
<dbReference type="eggNOG" id="COG3335">
    <property type="taxonomic scope" value="Bacteria"/>
</dbReference>
<dbReference type="InterPro" id="IPR036397">
    <property type="entry name" value="RNaseH_sf"/>
</dbReference>
<reference evidence="2 3" key="1">
    <citation type="submission" date="2014-03" db="EMBL/GenBank/DDBJ databases">
        <title>Whole genome sequence of Novosphingobium resinovorum KF1.</title>
        <authorList>
            <person name="Gan H.M."/>
            <person name="Gan H.Y."/>
            <person name="Chew T.H."/>
            <person name="Savka M.A."/>
        </authorList>
    </citation>
    <scope>NUCLEOTIDE SEQUENCE [LARGE SCALE GENOMIC DNA]</scope>
    <source>
        <strain evidence="2 3">KF1</strain>
    </source>
</reference>
<keyword evidence="2" id="KW-0378">Hydrolase</keyword>